<evidence type="ECO:0000313" key="2">
    <source>
        <dbReference type="EMBL" id="THH26510.1"/>
    </source>
</evidence>
<feature type="compositionally biased region" description="Acidic residues" evidence="1">
    <location>
        <begin position="132"/>
        <end position="161"/>
    </location>
</feature>
<keyword evidence="3" id="KW-1185">Reference proteome</keyword>
<accession>A0A4S4MT42</accession>
<dbReference type="Pfam" id="PF18759">
    <property type="entry name" value="Plavaka"/>
    <property type="match status" value="1"/>
</dbReference>
<dbReference type="OrthoDB" id="3232438at2759"/>
<evidence type="ECO:0000256" key="1">
    <source>
        <dbReference type="SAM" id="MobiDB-lite"/>
    </source>
</evidence>
<dbReference type="AlphaFoldDB" id="A0A4S4MT42"/>
<feature type="region of interest" description="Disordered" evidence="1">
    <location>
        <begin position="97"/>
        <end position="203"/>
    </location>
</feature>
<feature type="compositionally biased region" description="Pro residues" evidence="1">
    <location>
        <begin position="175"/>
        <end position="184"/>
    </location>
</feature>
<comment type="caution">
    <text evidence="2">The sequence shown here is derived from an EMBL/GenBank/DDBJ whole genome shotgun (WGS) entry which is preliminary data.</text>
</comment>
<protein>
    <submittedName>
        <fullName evidence="2">Uncharacterized protein</fullName>
    </submittedName>
</protein>
<reference evidence="2 3" key="1">
    <citation type="submission" date="2019-02" db="EMBL/GenBank/DDBJ databases">
        <title>Genome sequencing of the rare red list fungi Antrodiella citrinella (Flaviporus citrinellus).</title>
        <authorList>
            <person name="Buettner E."/>
            <person name="Kellner H."/>
        </authorList>
    </citation>
    <scope>NUCLEOTIDE SEQUENCE [LARGE SCALE GENOMIC DNA]</scope>
    <source>
        <strain evidence="2 3">DSM 108506</strain>
    </source>
</reference>
<dbReference type="InterPro" id="IPR041078">
    <property type="entry name" value="Plavaka"/>
</dbReference>
<sequence length="968" mass="108580">MRNERQCLLPAPVGTSGVYLCHLVAADECKPRLSLFGPCCAIESNSPLPPPPLCDTMPRCNGCGRDDFTFQGLQSHRRQTQNPLCIADIQERALPGLFDENPAPHIEDDFSDDEDDDDDGQDVPLGGPFFEEGGDEENAVVEMEEDDDGNDDDEDDEDENDSLAGNVDYDEGPGWEPPPLPVPVAPVAVEADPPPPPAGRQHVEDSLRQEIFVEHYPSACAGKPIRQTAPSFSSYGAAEANNPYAPFPTRMDWEIARWGKIFGPGSNAMDRLLAIKGVPEALGLSYHTTRQINKVIDALPASRPRFHCKEVTVGADLIFKPEKHYTDADHKRMYHDMHTGTWWWDAQRTVELDHPGSTSATIVPIIISSDKTRLTQFKGKSAYPVYMTIGNLPKEVRRKPSMQGQILLAYLPTSRLEHITVKAARRRSTANLFHACMRKILQPLHGPGNDGVELTSGDGVVRKCYPIFAAHVGDYPEQVLVTGVKTGQCPCCNVPADSLGDHNHDYGWRNIDAVLNALRIADDMLRKNACSAAGIKPIHQPYWQDLPYANPFRAITPDILHQLYQGVIKHLVAWIKTAYSEAEIDARCRRLPKNHHVRVFTKGISSLYQLTGREHADIARILLGLIIDMPLPGGASPVRLVRAVRAILDFLYLAQYPVHTTETLSLLDDALDRFHDNKDIFMDLGVRNSWAIPKLHFLRHYSYFIRRLGTTDNYNTESTERLHIDLAKDAYAATNAKDEFPQMTLWLERREKLFRHENYIGWCLDGRPARLPSRVAHGPPADRLQMTKHPSQKAVTFERVAADYGAPFFVDALARYIVKWCNPEYTPAQVEQASNDVPFLFRSVPVYHKAKMWLGDLNNHRILTDEFDVIHATPSRKDKRGRTVDGHFDTVMVNDGIGGSSGIAAQIRVIFTLPKGAAPLFGAIGLLPPQYLAYVEWFTAFGVPDVNHRLFKIKRVRIFVSYVWPRCT</sequence>
<evidence type="ECO:0000313" key="3">
    <source>
        <dbReference type="Proteomes" id="UP000308730"/>
    </source>
</evidence>
<name>A0A4S4MT42_9APHY</name>
<proteinExistence type="predicted"/>
<dbReference type="EMBL" id="SGPM01000340">
    <property type="protein sequence ID" value="THH26510.1"/>
    <property type="molecule type" value="Genomic_DNA"/>
</dbReference>
<feature type="compositionally biased region" description="Acidic residues" evidence="1">
    <location>
        <begin position="109"/>
        <end position="121"/>
    </location>
</feature>
<dbReference type="Proteomes" id="UP000308730">
    <property type="component" value="Unassembled WGS sequence"/>
</dbReference>
<gene>
    <name evidence="2" type="ORF">EUX98_g7677</name>
</gene>
<organism evidence="2 3">
    <name type="scientific">Antrodiella citrinella</name>
    <dbReference type="NCBI Taxonomy" id="2447956"/>
    <lineage>
        <taxon>Eukaryota</taxon>
        <taxon>Fungi</taxon>
        <taxon>Dikarya</taxon>
        <taxon>Basidiomycota</taxon>
        <taxon>Agaricomycotina</taxon>
        <taxon>Agaricomycetes</taxon>
        <taxon>Polyporales</taxon>
        <taxon>Steccherinaceae</taxon>
        <taxon>Antrodiella</taxon>
    </lineage>
</organism>